<gene>
    <name evidence="4" type="ORF">H8K26_12615</name>
</gene>
<dbReference type="PANTHER" id="PTHR43695:SF1">
    <property type="entry name" value="RHAMNOGALACTURONAN ACETYLESTERASE"/>
    <property type="match status" value="1"/>
</dbReference>
<evidence type="ECO:0000259" key="3">
    <source>
        <dbReference type="Pfam" id="PF13472"/>
    </source>
</evidence>
<comment type="similarity">
    <text evidence="1">Belongs to the 'GDSL' lipolytic enzyme family.</text>
</comment>
<dbReference type="EMBL" id="JACOFT010000004">
    <property type="protein sequence ID" value="MBC3812285.1"/>
    <property type="molecule type" value="Genomic_DNA"/>
</dbReference>
<dbReference type="Proteomes" id="UP000637632">
    <property type="component" value="Unassembled WGS sequence"/>
</dbReference>
<protein>
    <submittedName>
        <fullName evidence="4">Rhamnogalacturonan acetylesterase</fullName>
    </submittedName>
</protein>
<reference evidence="4 5" key="1">
    <citation type="submission" date="2020-08" db="EMBL/GenBank/DDBJ databases">
        <title>Novel species isolated from subtropical streams in China.</title>
        <authorList>
            <person name="Lu H."/>
        </authorList>
    </citation>
    <scope>NUCLEOTIDE SEQUENCE [LARGE SCALE GENOMIC DNA]</scope>
    <source>
        <strain evidence="4 5">CCTCC AB 2015119</strain>
    </source>
</reference>
<dbReference type="Gene3D" id="3.40.50.1110">
    <property type="entry name" value="SGNH hydrolase"/>
    <property type="match status" value="1"/>
</dbReference>
<proteinExistence type="inferred from homology"/>
<dbReference type="Pfam" id="PF13472">
    <property type="entry name" value="Lipase_GDSL_2"/>
    <property type="match status" value="1"/>
</dbReference>
<dbReference type="PANTHER" id="PTHR43695">
    <property type="entry name" value="PUTATIVE (AFU_ORTHOLOGUE AFUA_2G17250)-RELATED"/>
    <property type="match status" value="1"/>
</dbReference>
<name>A0ABR6XHA0_9BURK</name>
<dbReference type="InterPro" id="IPR013830">
    <property type="entry name" value="SGNH_hydro"/>
</dbReference>
<evidence type="ECO:0000313" key="5">
    <source>
        <dbReference type="Proteomes" id="UP000637632"/>
    </source>
</evidence>
<evidence type="ECO:0000313" key="4">
    <source>
        <dbReference type="EMBL" id="MBC3812285.1"/>
    </source>
</evidence>
<evidence type="ECO:0000256" key="2">
    <source>
        <dbReference type="ARBA" id="ARBA00022801"/>
    </source>
</evidence>
<sequence length="252" mass="27019">MACQGPVPVVKDSRPLEIILVGDSTMAPNSGYGNALCERFLKEVTCLNLAKGGRSSGSYRAEGSWEIVMQQLRRDTDKRRVVLMQFGHNDQPGKPGRSTDLATEFPVNLARYVDEVRTAGAEIILLTPLTRRTFKDGVLPNDLRPWAEASLRVASEKQVPVIDLNQQSHALVAAMGQSEADTLAMVPPPPEIVAPTSGSTLATVERQGAAKSAFDRTHVGKKGAAIFSAMVVQALVAVDPEIGNGMIRGSSK</sequence>
<accession>A0ABR6XHA0</accession>
<dbReference type="InterPro" id="IPR037459">
    <property type="entry name" value="RhgT-like"/>
</dbReference>
<keyword evidence="2" id="KW-0378">Hydrolase</keyword>
<comment type="caution">
    <text evidence="4">The sequence shown here is derived from an EMBL/GenBank/DDBJ whole genome shotgun (WGS) entry which is preliminary data.</text>
</comment>
<dbReference type="InterPro" id="IPR036514">
    <property type="entry name" value="SGNH_hydro_sf"/>
</dbReference>
<keyword evidence="5" id="KW-1185">Reference proteome</keyword>
<feature type="domain" description="SGNH hydrolase-type esterase" evidence="3">
    <location>
        <begin position="21"/>
        <end position="173"/>
    </location>
</feature>
<evidence type="ECO:0000256" key="1">
    <source>
        <dbReference type="ARBA" id="ARBA00008668"/>
    </source>
</evidence>
<dbReference type="CDD" id="cd01821">
    <property type="entry name" value="Rhamnogalacturan_acetylesterase_like"/>
    <property type="match status" value="1"/>
</dbReference>
<organism evidence="4 5">
    <name type="scientific">Undibacterium aquatile</name>
    <dbReference type="NCBI Taxonomy" id="1537398"/>
    <lineage>
        <taxon>Bacteria</taxon>
        <taxon>Pseudomonadati</taxon>
        <taxon>Pseudomonadota</taxon>
        <taxon>Betaproteobacteria</taxon>
        <taxon>Burkholderiales</taxon>
        <taxon>Oxalobacteraceae</taxon>
        <taxon>Undibacterium</taxon>
    </lineage>
</organism>
<dbReference type="SUPFAM" id="SSF52266">
    <property type="entry name" value="SGNH hydrolase"/>
    <property type="match status" value="1"/>
</dbReference>